<feature type="region of interest" description="Disordered" evidence="1">
    <location>
        <begin position="107"/>
        <end position="160"/>
    </location>
</feature>
<gene>
    <name evidence="3" type="ORF">FVP77_02220</name>
</gene>
<proteinExistence type="predicted"/>
<feature type="domain" description="HTH cro/C1-type" evidence="2">
    <location>
        <begin position="6"/>
        <end position="59"/>
    </location>
</feature>
<evidence type="ECO:0000259" key="2">
    <source>
        <dbReference type="PROSITE" id="PS50943"/>
    </source>
</evidence>
<accession>A0A5C8I1W0</accession>
<dbReference type="SUPFAM" id="SSF47413">
    <property type="entry name" value="lambda repressor-like DNA-binding domains"/>
    <property type="match status" value="1"/>
</dbReference>
<dbReference type="PROSITE" id="PS50943">
    <property type="entry name" value="HTH_CROC1"/>
    <property type="match status" value="1"/>
</dbReference>
<dbReference type="InterPro" id="IPR001387">
    <property type="entry name" value="Cro/C1-type_HTH"/>
</dbReference>
<feature type="region of interest" description="Disordered" evidence="1">
    <location>
        <begin position="199"/>
        <end position="240"/>
    </location>
</feature>
<dbReference type="EMBL" id="VRSV01000001">
    <property type="protein sequence ID" value="TXK12319.1"/>
    <property type="molecule type" value="Genomic_DNA"/>
</dbReference>
<dbReference type="AlphaFoldDB" id="A0A5C8I1W0"/>
<evidence type="ECO:0000313" key="4">
    <source>
        <dbReference type="Proteomes" id="UP000321034"/>
    </source>
</evidence>
<dbReference type="Proteomes" id="UP000321034">
    <property type="component" value="Unassembled WGS sequence"/>
</dbReference>
<dbReference type="SMART" id="SM00530">
    <property type="entry name" value="HTH_XRE"/>
    <property type="match status" value="1"/>
</dbReference>
<dbReference type="Pfam" id="PF01381">
    <property type="entry name" value="HTH_3"/>
    <property type="match status" value="1"/>
</dbReference>
<organism evidence="3 4">
    <name type="scientific">Microbacterium hatanonis</name>
    <dbReference type="NCBI Taxonomy" id="404366"/>
    <lineage>
        <taxon>Bacteria</taxon>
        <taxon>Bacillati</taxon>
        <taxon>Actinomycetota</taxon>
        <taxon>Actinomycetes</taxon>
        <taxon>Micrococcales</taxon>
        <taxon>Microbacteriaceae</taxon>
        <taxon>Microbacterium</taxon>
    </lineage>
</organism>
<evidence type="ECO:0000313" key="3">
    <source>
        <dbReference type="EMBL" id="TXK12319.1"/>
    </source>
</evidence>
<dbReference type="Gene3D" id="1.10.260.40">
    <property type="entry name" value="lambda repressor-like DNA-binding domains"/>
    <property type="match status" value="1"/>
</dbReference>
<keyword evidence="4" id="KW-1185">Reference proteome</keyword>
<dbReference type="GO" id="GO:0003677">
    <property type="term" value="F:DNA binding"/>
    <property type="evidence" value="ECO:0007669"/>
    <property type="project" value="InterPro"/>
</dbReference>
<name>A0A5C8I1W0_9MICO</name>
<reference evidence="3 4" key="1">
    <citation type="submission" date="2019-08" db="EMBL/GenBank/DDBJ databases">
        <authorList>
            <person name="Dong K."/>
        </authorList>
    </citation>
    <scope>NUCLEOTIDE SEQUENCE [LARGE SCALE GENOMIC DNA]</scope>
    <source>
        <strain evidence="3 4">JCM14558</strain>
    </source>
</reference>
<sequence>MSETRIIELRTQRGWTQERLAEASGVTVRTVQRLEAGNDVSLDTLSRLGKALGVAVRDLFVTVPENDYGKAVSALDETEARTFCGSSADCLAQYWFSGSPFCRVAHPGGAPDRGGRSGRPFSQRRSRDSHRPWQFLLDRGGRRAPAGSSNQRSLAVRPDPPEALAVRLRSTAVGKRPRCDPSTSTDHIARRRRSAVGALATASHGRSVAGADPIAGAMDSRRNSLPPPRRRRRVVHGSADGLVPLRRGETSLSRAVTLGADATDACTELLS</sequence>
<protein>
    <submittedName>
        <fullName evidence="3">Helix-turn-helix transcriptional regulator</fullName>
    </submittedName>
</protein>
<dbReference type="OrthoDB" id="513181at2"/>
<comment type="caution">
    <text evidence="3">The sequence shown here is derived from an EMBL/GenBank/DDBJ whole genome shotgun (WGS) entry which is preliminary data.</text>
</comment>
<evidence type="ECO:0000256" key="1">
    <source>
        <dbReference type="SAM" id="MobiDB-lite"/>
    </source>
</evidence>
<dbReference type="InterPro" id="IPR010982">
    <property type="entry name" value="Lambda_DNA-bd_dom_sf"/>
</dbReference>
<dbReference type="CDD" id="cd00093">
    <property type="entry name" value="HTH_XRE"/>
    <property type="match status" value="1"/>
</dbReference>